<feature type="compositionally biased region" description="Polar residues" evidence="7">
    <location>
        <begin position="306"/>
        <end position="315"/>
    </location>
</feature>
<evidence type="ECO:0000256" key="2">
    <source>
        <dbReference type="ARBA" id="ARBA00022679"/>
    </source>
</evidence>
<keyword evidence="1" id="KW-0723">Serine/threonine-protein kinase</keyword>
<dbReference type="SMART" id="SM00220">
    <property type="entry name" value="S_TKc"/>
    <property type="match status" value="1"/>
</dbReference>
<feature type="binding site" evidence="6">
    <location>
        <position position="663"/>
    </location>
    <ligand>
        <name>ATP</name>
        <dbReference type="ChEBI" id="CHEBI:30616"/>
    </ligand>
</feature>
<evidence type="ECO:0000256" key="5">
    <source>
        <dbReference type="ARBA" id="ARBA00022840"/>
    </source>
</evidence>
<feature type="domain" description="Protein kinase" evidence="8">
    <location>
        <begin position="636"/>
        <end position="902"/>
    </location>
</feature>
<dbReference type="Pfam" id="PF07714">
    <property type="entry name" value="PK_Tyr_Ser-Thr"/>
    <property type="match status" value="1"/>
</dbReference>
<feature type="region of interest" description="Disordered" evidence="7">
    <location>
        <begin position="168"/>
        <end position="187"/>
    </location>
</feature>
<dbReference type="Pfam" id="PF00564">
    <property type="entry name" value="PB1"/>
    <property type="match status" value="1"/>
</dbReference>
<dbReference type="GO" id="GO:0005737">
    <property type="term" value="C:cytoplasm"/>
    <property type="evidence" value="ECO:0000318"/>
    <property type="project" value="GO_Central"/>
</dbReference>
<dbReference type="PANTHER" id="PTHR23257">
    <property type="entry name" value="SERINE-THREONINE PROTEIN KINASE"/>
    <property type="match status" value="1"/>
</dbReference>
<evidence type="ECO:0000256" key="6">
    <source>
        <dbReference type="PROSITE-ProRule" id="PRU10141"/>
    </source>
</evidence>
<dbReference type="GO" id="GO:0004674">
    <property type="term" value="F:protein serine/threonine kinase activity"/>
    <property type="evidence" value="ECO:0007669"/>
    <property type="project" value="UniProtKB-KW"/>
</dbReference>
<reference evidence="10" key="2">
    <citation type="submission" date="2025-08" db="UniProtKB">
        <authorList>
            <consortium name="RefSeq"/>
        </authorList>
    </citation>
    <scope>IDENTIFICATION</scope>
    <source>
        <tissue evidence="10">Leaf</tissue>
    </source>
</reference>
<proteinExistence type="predicted"/>
<dbReference type="PROSITE" id="PS00107">
    <property type="entry name" value="PROTEIN_KINASE_ATP"/>
    <property type="match status" value="1"/>
</dbReference>
<evidence type="ECO:0000256" key="1">
    <source>
        <dbReference type="ARBA" id="ARBA00022527"/>
    </source>
</evidence>
<dbReference type="GeneID" id="110797601"/>
<dbReference type="PROSITE" id="PS00108">
    <property type="entry name" value="PROTEIN_KINASE_ST"/>
    <property type="match status" value="1"/>
</dbReference>
<evidence type="ECO:0000313" key="10">
    <source>
        <dbReference type="RefSeq" id="XP_021858405.1"/>
    </source>
</evidence>
<keyword evidence="9" id="KW-1185">Reference proteome</keyword>
<dbReference type="PRINTS" id="PR00109">
    <property type="entry name" value="TYRKINASE"/>
</dbReference>
<dbReference type="SMART" id="SM00666">
    <property type="entry name" value="PB1"/>
    <property type="match status" value="1"/>
</dbReference>
<dbReference type="GO" id="GO:0004672">
    <property type="term" value="F:protein kinase activity"/>
    <property type="evidence" value="ECO:0000318"/>
    <property type="project" value="GO_Central"/>
</dbReference>
<feature type="region of interest" description="Disordered" evidence="7">
    <location>
        <begin position="285"/>
        <end position="316"/>
    </location>
</feature>
<dbReference type="Gene3D" id="1.10.510.10">
    <property type="entry name" value="Transferase(Phosphotransferase) domain 1"/>
    <property type="match status" value="1"/>
</dbReference>
<dbReference type="GO" id="GO:0007165">
    <property type="term" value="P:signal transduction"/>
    <property type="evidence" value="ECO:0000318"/>
    <property type="project" value="GO_Central"/>
</dbReference>
<dbReference type="SUPFAM" id="SSF56112">
    <property type="entry name" value="Protein kinase-like (PK-like)"/>
    <property type="match status" value="1"/>
</dbReference>
<dbReference type="InterPro" id="IPR000719">
    <property type="entry name" value="Prot_kinase_dom"/>
</dbReference>
<dbReference type="AlphaFoldDB" id="A0A9R0K5M5"/>
<sequence>MKDSSKKLKLVCSFNGEFRRRKPSEIFRYTGGETRIISVDPTTLTYSKLRSLITQLFRVANSNEFKLKYQLPGSETGDSSSLILLADDDDVSCMVEEYYEKVALHGNKFSRLWVFVFNGNVDDPLENSCGKGDFDWFRVLRENLRFKGENLGFKNFLDATNCGKNPNHNYNHNHSHNHSHNNGRKKISSSDRCLRKLVLKQQLVLAKQKDQIEYTDCSAKLENYDQPLIDLGPGSCDLITAKVDVNNNANSGRKFDCKEGDFGGLNSTRLVSNSCPLSLRDSNLLEERNRNSGSTSAMESCEGMGDSSQNKQDLNMENPLPYCLDDQNALNSHMSCDDRGIRRDSTMNQFHRGHGISGHCGIRSHHFRKGDLRNQGIGYSCHYGSHCMSKLGGNISVGAKCYPGLGVSKQGQAMRFHHSNSSVRPLSGPPHRTKVVETRKLIDPNKASRKQANKVSVTQSQVYQPRILEEPLIDFSEEPIGVKNNAAKGELRGNCLTDSINLSSCNPSMSSSKVATLKLSYLGSEVSASLQIDQLKVLDPTVEGSNKSALHSIVDIIAKWDKSCSLQEDMQDAPPASPNSYDKVDSRNNQIDSNIIAGIPSDLAALFTDLSTRGLQLVVVQRLMFPLLQTIQYSDLEYIKELGSGNYGTVYHGKWKGSDVAVKTIKPSCFNGDTKMEDRLVADFWKEAFMLGQLHHPNIVAFYGVVTDGPITNLATVTEYMVNGSLKQVLQRKDRTIDRRKRLIIAMDAAFGMEYLHEKNIVHFDLKSHNFLVNMKDPQRPVCKIGDLGLSKLKRRTMVSGGVRGTIPWMAPELLNTSTNLVTEKVDVYSFGIVMWELLTGEEPYAGMRSGDIIAQKVKGTLQPEIPSWCDPAWRSLMERCWSPDPKSRPSFSEIAKELRAISGTINIK</sequence>
<feature type="compositionally biased region" description="Basic residues" evidence="7">
    <location>
        <begin position="171"/>
        <end position="187"/>
    </location>
</feature>
<reference evidence="9" key="1">
    <citation type="journal article" date="2021" name="Nat. Commun.">
        <title>Genomic analyses provide insights into spinach domestication and the genetic basis of agronomic traits.</title>
        <authorList>
            <person name="Cai X."/>
            <person name="Sun X."/>
            <person name="Xu C."/>
            <person name="Sun H."/>
            <person name="Wang X."/>
            <person name="Ge C."/>
            <person name="Zhang Z."/>
            <person name="Wang Q."/>
            <person name="Fei Z."/>
            <person name="Jiao C."/>
            <person name="Wang Q."/>
        </authorList>
    </citation>
    <scope>NUCLEOTIDE SEQUENCE [LARGE SCALE GENOMIC DNA]</scope>
    <source>
        <strain evidence="9">cv. Varoflay</strain>
    </source>
</reference>
<dbReference type="InterPro" id="IPR017441">
    <property type="entry name" value="Protein_kinase_ATP_BS"/>
</dbReference>
<dbReference type="InterPro" id="IPR001245">
    <property type="entry name" value="Ser-Thr/Tyr_kinase_cat_dom"/>
</dbReference>
<keyword evidence="3 6" id="KW-0547">Nucleotide-binding</keyword>
<evidence type="ECO:0000256" key="3">
    <source>
        <dbReference type="ARBA" id="ARBA00022741"/>
    </source>
</evidence>
<dbReference type="SUPFAM" id="SSF54277">
    <property type="entry name" value="CAD &amp; PB1 domains"/>
    <property type="match status" value="1"/>
</dbReference>
<gene>
    <name evidence="10" type="primary">LOC110797601</name>
</gene>
<dbReference type="InterPro" id="IPR000270">
    <property type="entry name" value="PB1_dom"/>
</dbReference>
<dbReference type="RefSeq" id="XP_021858405.1">
    <property type="nucleotide sequence ID" value="XM_022002713.2"/>
</dbReference>
<protein>
    <submittedName>
        <fullName evidence="10">Uncharacterized protein isoform X1</fullName>
    </submittedName>
</protein>
<evidence type="ECO:0000259" key="8">
    <source>
        <dbReference type="PROSITE" id="PS50011"/>
    </source>
</evidence>
<dbReference type="PROSITE" id="PS50011">
    <property type="entry name" value="PROTEIN_KINASE_DOM"/>
    <property type="match status" value="1"/>
</dbReference>
<evidence type="ECO:0000256" key="4">
    <source>
        <dbReference type="ARBA" id="ARBA00022777"/>
    </source>
</evidence>
<accession>A0A9R0K5M5</accession>
<keyword evidence="4" id="KW-0418">Kinase</keyword>
<dbReference type="OrthoDB" id="4062651at2759"/>
<dbReference type="GO" id="GO:0005524">
    <property type="term" value="F:ATP binding"/>
    <property type="evidence" value="ECO:0007669"/>
    <property type="project" value="UniProtKB-UniRule"/>
</dbReference>
<dbReference type="InterPro" id="IPR008271">
    <property type="entry name" value="Ser/Thr_kinase_AS"/>
</dbReference>
<dbReference type="CDD" id="cd13999">
    <property type="entry name" value="STKc_MAP3K-like"/>
    <property type="match status" value="1"/>
</dbReference>
<evidence type="ECO:0000256" key="7">
    <source>
        <dbReference type="SAM" id="MobiDB-lite"/>
    </source>
</evidence>
<dbReference type="KEGG" id="soe:110797601"/>
<dbReference type="Proteomes" id="UP000813463">
    <property type="component" value="Chromosome 2"/>
</dbReference>
<dbReference type="InterPro" id="IPR011009">
    <property type="entry name" value="Kinase-like_dom_sf"/>
</dbReference>
<organism evidence="9 10">
    <name type="scientific">Spinacia oleracea</name>
    <name type="common">Spinach</name>
    <dbReference type="NCBI Taxonomy" id="3562"/>
    <lineage>
        <taxon>Eukaryota</taxon>
        <taxon>Viridiplantae</taxon>
        <taxon>Streptophyta</taxon>
        <taxon>Embryophyta</taxon>
        <taxon>Tracheophyta</taxon>
        <taxon>Spermatophyta</taxon>
        <taxon>Magnoliopsida</taxon>
        <taxon>eudicotyledons</taxon>
        <taxon>Gunneridae</taxon>
        <taxon>Pentapetalae</taxon>
        <taxon>Caryophyllales</taxon>
        <taxon>Chenopodiaceae</taxon>
        <taxon>Chenopodioideae</taxon>
        <taxon>Anserineae</taxon>
        <taxon>Spinacia</taxon>
    </lineage>
</organism>
<keyword evidence="5 6" id="KW-0067">ATP-binding</keyword>
<name>A0A9R0K5M5_SPIOL</name>
<keyword evidence="2" id="KW-0808">Transferase</keyword>
<dbReference type="InterPro" id="IPR050167">
    <property type="entry name" value="Ser_Thr_protein_kinase"/>
</dbReference>
<evidence type="ECO:0000313" key="9">
    <source>
        <dbReference type="Proteomes" id="UP000813463"/>
    </source>
</evidence>
<dbReference type="Gene3D" id="3.30.200.20">
    <property type="entry name" value="Phosphorylase Kinase, domain 1"/>
    <property type="match status" value="1"/>
</dbReference>
<dbReference type="PANTHER" id="PTHR23257:SF824">
    <property type="entry name" value="PROTEIN KINASE DOMAIN-CONTAINING PROTEIN"/>
    <property type="match status" value="1"/>
</dbReference>